<accession>A0A8J8PEY3</accession>
<evidence type="ECO:0000259" key="1">
    <source>
        <dbReference type="Pfam" id="PF10979"/>
    </source>
</evidence>
<dbReference type="AlphaFoldDB" id="A0A8J8PEY3"/>
<comment type="caution">
    <text evidence="3">The sequence shown here is derived from an EMBL/GenBank/DDBJ whole genome shotgun (WGS) entry which is preliminary data.</text>
</comment>
<sequence>MNLQEAKEKIQKCLALSDSPNEHEAQTALLMARKLMASYKLSDADLTKTPSSLEVEKRLTSITYSRRRDAWIGALANLIAEKHCCSSCYTHEYNKQTRFVEMIGFPDDLDLCIRAFEYAVYAVHTNIIYRKPAHEMSYALGFINGLKKAYDHQDECEETALVAIIPKEVTEYVKSTVKFLKEEPNERTRAYCATSYSLGVLDGKNHLTKKICKAEEGSA</sequence>
<reference evidence="3" key="1">
    <citation type="submission" date="2016-03" db="EMBL/GenBank/DDBJ databases">
        <authorList>
            <person name="Borrel G."/>
            <person name="Mccann A."/>
            <person name="O'Toole P.W."/>
        </authorList>
    </citation>
    <scope>NUCLEOTIDE SEQUENCE</scope>
    <source>
        <strain evidence="3">183</strain>
    </source>
</reference>
<organism evidence="3 4">
    <name type="scientific">Candidatus Methanomassiliicoccus intestinalis</name>
    <dbReference type="NCBI Taxonomy" id="1406512"/>
    <lineage>
        <taxon>Archaea</taxon>
        <taxon>Methanobacteriati</taxon>
        <taxon>Thermoplasmatota</taxon>
        <taxon>Thermoplasmata</taxon>
        <taxon>Methanomassiliicoccales</taxon>
        <taxon>Methanomassiliicoccaceae</taxon>
        <taxon>Methanomassiliicoccus</taxon>
    </lineage>
</organism>
<protein>
    <recommendedName>
        <fullName evidence="5">DUF2786 domain-containing protein</fullName>
    </recommendedName>
</protein>
<dbReference type="RefSeq" id="WP_020448894.1">
    <property type="nucleotide sequence ID" value="NZ_CAYAYJ010000011.1"/>
</dbReference>
<dbReference type="Pfam" id="PF10979">
    <property type="entry name" value="DUF2786"/>
    <property type="match status" value="1"/>
</dbReference>
<dbReference type="EMBL" id="LVVT01000001">
    <property type="protein sequence ID" value="TQS84561.1"/>
    <property type="molecule type" value="Genomic_DNA"/>
</dbReference>
<evidence type="ECO:0008006" key="5">
    <source>
        <dbReference type="Google" id="ProtNLM"/>
    </source>
</evidence>
<feature type="domain" description="DUF2786" evidence="1">
    <location>
        <begin position="6"/>
        <end position="42"/>
    </location>
</feature>
<dbReference type="InterPro" id="IPR055592">
    <property type="entry name" value="DUF7168"/>
</dbReference>
<dbReference type="GeneID" id="41323423"/>
<gene>
    <name evidence="3" type="ORF">A3207_00525</name>
</gene>
<name>A0A8J8PEY3_9ARCH</name>
<evidence type="ECO:0000259" key="2">
    <source>
        <dbReference type="Pfam" id="PF23771"/>
    </source>
</evidence>
<dbReference type="InterPro" id="IPR024498">
    <property type="entry name" value="DUF2786"/>
</dbReference>
<proteinExistence type="predicted"/>
<feature type="domain" description="DUF7168" evidence="2">
    <location>
        <begin position="60"/>
        <end position="175"/>
    </location>
</feature>
<evidence type="ECO:0000313" key="3">
    <source>
        <dbReference type="EMBL" id="TQS84561.1"/>
    </source>
</evidence>
<dbReference type="Proteomes" id="UP000752814">
    <property type="component" value="Unassembled WGS sequence"/>
</dbReference>
<dbReference type="Pfam" id="PF23771">
    <property type="entry name" value="DUF7168"/>
    <property type="match status" value="1"/>
</dbReference>
<evidence type="ECO:0000313" key="4">
    <source>
        <dbReference type="Proteomes" id="UP000752814"/>
    </source>
</evidence>